<protein>
    <submittedName>
        <fullName evidence="2">DUF4326 domain-containing protein</fullName>
    </submittedName>
</protein>
<feature type="domain" description="DUF4326" evidence="1">
    <location>
        <begin position="28"/>
        <end position="130"/>
    </location>
</feature>
<dbReference type="Proteomes" id="UP000197050">
    <property type="component" value="Chromosome"/>
</dbReference>
<dbReference type="KEGG" id="bvc:CEP68_16470"/>
<sequence>MTDHIGETTKKVIDLDALEQPRRVQLSRAKGWRMPENTVSVARPGRWGNPFKKIEAIESGYATEIDWQAFVVGCFRDWIGPSQSGRDWWQGPESDTRRRVFVEDMGALTGKNLACWCRLDQPCHADVLLELANSPAFLARNGKGEG</sequence>
<evidence type="ECO:0000259" key="1">
    <source>
        <dbReference type="Pfam" id="PF14216"/>
    </source>
</evidence>
<evidence type="ECO:0000313" key="2">
    <source>
        <dbReference type="EMBL" id="ASE40949.1"/>
    </source>
</evidence>
<dbReference type="EMBL" id="CP022048">
    <property type="protein sequence ID" value="ASE40949.1"/>
    <property type="molecule type" value="Genomic_DNA"/>
</dbReference>
<dbReference type="GeneID" id="34015959"/>
<organism evidence="2 3">
    <name type="scientific">Brevundimonas vesicularis</name>
    <name type="common">Pseudomonas vesicularis</name>
    <dbReference type="NCBI Taxonomy" id="41276"/>
    <lineage>
        <taxon>Bacteria</taxon>
        <taxon>Pseudomonadati</taxon>
        <taxon>Pseudomonadota</taxon>
        <taxon>Alphaproteobacteria</taxon>
        <taxon>Caulobacterales</taxon>
        <taxon>Caulobacteraceae</taxon>
        <taxon>Brevundimonas</taxon>
    </lineage>
</organism>
<dbReference type="Pfam" id="PF14216">
    <property type="entry name" value="DUF4326"/>
    <property type="match status" value="1"/>
</dbReference>
<accession>A0A1Z3UCD1</accession>
<proteinExistence type="predicted"/>
<dbReference type="AlphaFoldDB" id="A0A1Z3UCD1"/>
<dbReference type="RefSeq" id="WP_088582872.1">
    <property type="nucleotide sequence ID" value="NZ_CP022048.2"/>
</dbReference>
<evidence type="ECO:0000313" key="3">
    <source>
        <dbReference type="Proteomes" id="UP000197050"/>
    </source>
</evidence>
<name>A0A1Z3UCD1_BREVE</name>
<reference evidence="3" key="1">
    <citation type="submission" date="2017-06" db="EMBL/GenBank/DDBJ databases">
        <title>FDA dAtabase for Regulatory Grade micrObial Sequences (FDA-ARGOS): Supporting development and validation of Infectious Disease Dx tests.</title>
        <authorList>
            <person name="Minogue T."/>
            <person name="Wolcott M."/>
            <person name="Wasieloski L."/>
            <person name="Aguilar W."/>
            <person name="Moore D."/>
            <person name="Tallon L."/>
            <person name="Sadzewicz L."/>
            <person name="Sengamalay N."/>
            <person name="Ott S."/>
            <person name="Godinez A."/>
            <person name="Nagaraj S."/>
            <person name="Nadendla S."/>
            <person name="Geyer C."/>
            <person name="Sichtig H."/>
        </authorList>
    </citation>
    <scope>NUCLEOTIDE SEQUENCE [LARGE SCALE GENOMIC DNA]</scope>
    <source>
        <strain evidence="3">FDAARGOS_289</strain>
    </source>
</reference>
<dbReference type="InterPro" id="IPR025475">
    <property type="entry name" value="DUF4326"/>
</dbReference>
<gene>
    <name evidence="2" type="ORF">CEP68_16470</name>
</gene>